<evidence type="ECO:0000256" key="8">
    <source>
        <dbReference type="SAM" id="MobiDB-lite"/>
    </source>
</evidence>
<sequence>MTVLPKKKVEAKDGEPSTSTHTTSQANSQINTLDEIIKSVENNEKGLSSKQTKRNSHRSPHGNTKNNKGRNKQLNNNSTSSKCESYGNCNTENCGYNSEDEYGGISKPLSDEEWIEQDCIFEKQLNKHGLILKRMKDDGACLFRAVSDQLYGDQDMHDVVRKQCMDYVACNKDYYVQYVTEDFNSYIARKRQERTHGNHVEIHAMSELYNRPVEVYCYDIEPINICNKAHIADDSSPPIRLAYQKGSHYNSIIDPNKNTVGIGLGLPNYAPVVEEKKLLTETVRQSEDYMLEQAMLDDKLRATDWEATNDSIVEQIARESYLQFLKDNDKRNKKDIAKFSTSTTTEPIHKLGSTRNSPSRYSVGLKTPPDSPDRDIENPSYISPTHHLSIPEWDDIDILTQVLATSQREYLDNLKKQHKSKEEKENVCLNDKDKPSTSQ</sequence>
<organism evidence="11 12">
    <name type="scientific">Cinara cedri</name>
    <dbReference type="NCBI Taxonomy" id="506608"/>
    <lineage>
        <taxon>Eukaryota</taxon>
        <taxon>Metazoa</taxon>
        <taxon>Ecdysozoa</taxon>
        <taxon>Arthropoda</taxon>
        <taxon>Hexapoda</taxon>
        <taxon>Insecta</taxon>
        <taxon>Pterygota</taxon>
        <taxon>Neoptera</taxon>
        <taxon>Paraneoptera</taxon>
        <taxon>Hemiptera</taxon>
        <taxon>Sternorrhyncha</taxon>
        <taxon>Aphidomorpha</taxon>
        <taxon>Aphidoidea</taxon>
        <taxon>Aphididae</taxon>
        <taxon>Lachninae</taxon>
        <taxon>Cinara</taxon>
    </lineage>
</organism>
<dbReference type="InterPro" id="IPR000595">
    <property type="entry name" value="cNMP-bd_dom"/>
</dbReference>
<dbReference type="Gene3D" id="3.90.70.80">
    <property type="match status" value="1"/>
</dbReference>
<dbReference type="CDD" id="cd22752">
    <property type="entry name" value="OTU_OTUD5-like"/>
    <property type="match status" value="1"/>
</dbReference>
<evidence type="ECO:0000256" key="2">
    <source>
        <dbReference type="ARBA" id="ARBA00010407"/>
    </source>
</evidence>
<evidence type="ECO:0000313" key="12">
    <source>
        <dbReference type="Proteomes" id="UP000325440"/>
    </source>
</evidence>
<evidence type="ECO:0000259" key="10">
    <source>
        <dbReference type="PROSITE" id="PS50802"/>
    </source>
</evidence>
<dbReference type="PANTHER" id="PTHR12419:SF4">
    <property type="entry name" value="OTU DOMAIN-CONTAINING PROTEIN 5"/>
    <property type="match status" value="1"/>
</dbReference>
<dbReference type="PANTHER" id="PTHR12419">
    <property type="entry name" value="OTU DOMAIN CONTAINING PROTEIN"/>
    <property type="match status" value="1"/>
</dbReference>
<keyword evidence="5" id="KW-0833">Ubl conjugation pathway</keyword>
<dbReference type="InterPro" id="IPR050704">
    <property type="entry name" value="Peptidase_C85-like"/>
</dbReference>
<dbReference type="AlphaFoldDB" id="A0A5E4NED3"/>
<evidence type="ECO:0000313" key="11">
    <source>
        <dbReference type="EMBL" id="VVC42165.1"/>
    </source>
</evidence>
<feature type="domain" description="OTU" evidence="10">
    <location>
        <begin position="130"/>
        <end position="255"/>
    </location>
</feature>
<dbReference type="EC" id="3.4.19.12" evidence="3"/>
<dbReference type="GO" id="GO:0016579">
    <property type="term" value="P:protein deubiquitination"/>
    <property type="evidence" value="ECO:0007669"/>
    <property type="project" value="TreeGrafter"/>
</dbReference>
<dbReference type="PROSITE" id="PS50042">
    <property type="entry name" value="CNMP_BINDING_3"/>
    <property type="match status" value="1"/>
</dbReference>
<dbReference type="EMBL" id="CABPRJ010001940">
    <property type="protein sequence ID" value="VVC42165.1"/>
    <property type="molecule type" value="Genomic_DNA"/>
</dbReference>
<keyword evidence="4" id="KW-0645">Protease</keyword>
<feature type="region of interest" description="Disordered" evidence="8">
    <location>
        <begin position="337"/>
        <end position="387"/>
    </location>
</feature>
<keyword evidence="12" id="KW-1185">Reference proteome</keyword>
<feature type="compositionally biased region" description="Polar residues" evidence="8">
    <location>
        <begin position="16"/>
        <end position="32"/>
    </location>
</feature>
<name>A0A5E4NED3_9HEMI</name>
<feature type="region of interest" description="Disordered" evidence="8">
    <location>
        <begin position="415"/>
        <end position="439"/>
    </location>
</feature>
<dbReference type="GO" id="GO:0006508">
    <property type="term" value="P:proteolysis"/>
    <property type="evidence" value="ECO:0007669"/>
    <property type="project" value="UniProtKB-KW"/>
</dbReference>
<dbReference type="PROSITE" id="PS50802">
    <property type="entry name" value="OTU"/>
    <property type="match status" value="1"/>
</dbReference>
<feature type="compositionally biased region" description="Basic and acidic residues" evidence="8">
    <location>
        <begin position="35"/>
        <end position="44"/>
    </location>
</feature>
<reference evidence="11 12" key="1">
    <citation type="submission" date="2019-08" db="EMBL/GenBank/DDBJ databases">
        <authorList>
            <person name="Alioto T."/>
            <person name="Alioto T."/>
            <person name="Gomez Garrido J."/>
        </authorList>
    </citation>
    <scope>NUCLEOTIDE SEQUENCE [LARGE SCALE GENOMIC DNA]</scope>
</reference>
<dbReference type="SUPFAM" id="SSF54001">
    <property type="entry name" value="Cysteine proteinases"/>
    <property type="match status" value="1"/>
</dbReference>
<feature type="domain" description="Cyclic nucleotide-binding" evidence="9">
    <location>
        <begin position="288"/>
        <end position="342"/>
    </location>
</feature>
<comment type="similarity">
    <text evidence="2">Belongs to the peptidase C85 family.</text>
</comment>
<evidence type="ECO:0000256" key="3">
    <source>
        <dbReference type="ARBA" id="ARBA00012759"/>
    </source>
</evidence>
<dbReference type="Proteomes" id="UP000325440">
    <property type="component" value="Unassembled WGS sequence"/>
</dbReference>
<dbReference type="InterPro" id="IPR038765">
    <property type="entry name" value="Papain-like_cys_pep_sf"/>
</dbReference>
<dbReference type="GO" id="GO:0061578">
    <property type="term" value="F:K63-linked deubiquitinase activity"/>
    <property type="evidence" value="ECO:0007669"/>
    <property type="project" value="TreeGrafter"/>
</dbReference>
<evidence type="ECO:0000259" key="9">
    <source>
        <dbReference type="PROSITE" id="PS50042"/>
    </source>
</evidence>
<dbReference type="InterPro" id="IPR003323">
    <property type="entry name" value="OTU_dom"/>
</dbReference>
<evidence type="ECO:0000256" key="1">
    <source>
        <dbReference type="ARBA" id="ARBA00000707"/>
    </source>
</evidence>
<protein>
    <recommendedName>
        <fullName evidence="3">ubiquitinyl hydrolase 1</fullName>
        <ecNumber evidence="3">3.4.19.12</ecNumber>
    </recommendedName>
    <alternativeName>
        <fullName evidence="7">Deubiquitinating enzyme A</fullName>
    </alternativeName>
</protein>
<keyword evidence="6" id="KW-0378">Hydrolase</keyword>
<evidence type="ECO:0000256" key="6">
    <source>
        <dbReference type="ARBA" id="ARBA00022801"/>
    </source>
</evidence>
<dbReference type="FunFam" id="3.90.70.80:FF:000018">
    <property type="entry name" value="OTU domain-containing protein 5-B"/>
    <property type="match status" value="1"/>
</dbReference>
<evidence type="ECO:0000256" key="7">
    <source>
        <dbReference type="ARBA" id="ARBA00033460"/>
    </source>
</evidence>
<comment type="catalytic activity">
    <reaction evidence="1">
        <text>Thiol-dependent hydrolysis of ester, thioester, amide, peptide and isopeptide bonds formed by the C-terminal Gly of ubiquitin (a 76-residue protein attached to proteins as an intracellular targeting signal).</text>
        <dbReference type="EC" id="3.4.19.12"/>
    </reaction>
</comment>
<proteinExistence type="inferred from homology"/>
<accession>A0A5E4NED3</accession>
<evidence type="ECO:0000256" key="4">
    <source>
        <dbReference type="ARBA" id="ARBA00022670"/>
    </source>
</evidence>
<dbReference type="GO" id="GO:0004843">
    <property type="term" value="F:cysteine-type deubiquitinase activity"/>
    <property type="evidence" value="ECO:0007669"/>
    <property type="project" value="UniProtKB-EC"/>
</dbReference>
<dbReference type="Pfam" id="PF02338">
    <property type="entry name" value="OTU"/>
    <property type="match status" value="1"/>
</dbReference>
<feature type="region of interest" description="Disordered" evidence="8">
    <location>
        <begin position="1"/>
        <end position="85"/>
    </location>
</feature>
<feature type="compositionally biased region" description="Basic residues" evidence="8">
    <location>
        <begin position="51"/>
        <end position="60"/>
    </location>
</feature>
<gene>
    <name evidence="11" type="ORF">CINCED_3A020686</name>
</gene>
<evidence type="ECO:0000256" key="5">
    <source>
        <dbReference type="ARBA" id="ARBA00022786"/>
    </source>
</evidence>
<dbReference type="OrthoDB" id="409956at2759"/>